<protein>
    <submittedName>
        <fullName evidence="4">Clp protease N-terminal domain-containing protein</fullName>
    </submittedName>
</protein>
<evidence type="ECO:0000259" key="3">
    <source>
        <dbReference type="PROSITE" id="PS51903"/>
    </source>
</evidence>
<gene>
    <name evidence="4" type="ORF">GCM10009675_26150</name>
</gene>
<accession>A0ABN1VEU2</accession>
<dbReference type="RefSeq" id="WP_253858251.1">
    <property type="nucleotide sequence ID" value="NZ_BAAALM010000008.1"/>
</dbReference>
<comment type="caution">
    <text evidence="4">The sequence shown here is derived from an EMBL/GenBank/DDBJ whole genome shotgun (WGS) entry which is preliminary data.</text>
</comment>
<name>A0ABN1VEU2_9PSEU</name>
<evidence type="ECO:0000313" key="4">
    <source>
        <dbReference type="EMBL" id="GAA1205931.1"/>
    </source>
</evidence>
<evidence type="ECO:0000256" key="2">
    <source>
        <dbReference type="SAM" id="MobiDB-lite"/>
    </source>
</evidence>
<keyword evidence="4" id="KW-0645">Protease</keyword>
<dbReference type="Gene3D" id="1.10.1780.10">
    <property type="entry name" value="Clp, N-terminal domain"/>
    <property type="match status" value="1"/>
</dbReference>
<dbReference type="EMBL" id="BAAALM010000008">
    <property type="protein sequence ID" value="GAA1205931.1"/>
    <property type="molecule type" value="Genomic_DNA"/>
</dbReference>
<dbReference type="PROSITE" id="PS51903">
    <property type="entry name" value="CLP_R"/>
    <property type="match status" value="1"/>
</dbReference>
<proteinExistence type="predicted"/>
<dbReference type="GO" id="GO:0006508">
    <property type="term" value="P:proteolysis"/>
    <property type="evidence" value="ECO:0007669"/>
    <property type="project" value="UniProtKB-KW"/>
</dbReference>
<keyword evidence="1" id="KW-0677">Repeat</keyword>
<dbReference type="InterPro" id="IPR004176">
    <property type="entry name" value="Clp_R_N"/>
</dbReference>
<dbReference type="GO" id="GO:0008233">
    <property type="term" value="F:peptidase activity"/>
    <property type="evidence" value="ECO:0007669"/>
    <property type="project" value="UniProtKB-KW"/>
</dbReference>
<feature type="domain" description="Clp R" evidence="3">
    <location>
        <begin position="4"/>
        <end position="194"/>
    </location>
</feature>
<keyword evidence="5" id="KW-1185">Reference proteome</keyword>
<dbReference type="InterPro" id="IPR036628">
    <property type="entry name" value="Clp_N_dom_sf"/>
</dbReference>
<organism evidence="4 5">
    <name type="scientific">Prauserella alba</name>
    <dbReference type="NCBI Taxonomy" id="176898"/>
    <lineage>
        <taxon>Bacteria</taxon>
        <taxon>Bacillati</taxon>
        <taxon>Actinomycetota</taxon>
        <taxon>Actinomycetes</taxon>
        <taxon>Pseudonocardiales</taxon>
        <taxon>Pseudonocardiaceae</taxon>
        <taxon>Prauserella</taxon>
    </lineage>
</organism>
<evidence type="ECO:0000256" key="1">
    <source>
        <dbReference type="PROSITE-ProRule" id="PRU01251"/>
    </source>
</evidence>
<reference evidence="4 5" key="1">
    <citation type="journal article" date="2019" name="Int. J. Syst. Evol. Microbiol.">
        <title>The Global Catalogue of Microorganisms (GCM) 10K type strain sequencing project: providing services to taxonomists for standard genome sequencing and annotation.</title>
        <authorList>
            <consortium name="The Broad Institute Genomics Platform"/>
            <consortium name="The Broad Institute Genome Sequencing Center for Infectious Disease"/>
            <person name="Wu L."/>
            <person name="Ma J."/>
        </authorList>
    </citation>
    <scope>NUCLEOTIDE SEQUENCE [LARGE SCALE GENOMIC DNA]</scope>
    <source>
        <strain evidence="4 5">JCM 13022</strain>
    </source>
</reference>
<sequence>MIVFERFTKDARTLVTTAVGRAEADGAARVDALHLLGAVVEPGSATGALDLLDAVDVAPSEIIDRVGELRRHAGLSDVDRRALRDLGIDVDVVVARAEDHHGEGALAVATGGGGPGDPRRRRRRSRWHVRFGQDAKRVLEVSLRQALDVRDGYVGSEHVLPALATVPGPAADVLLAAGASPDRLRRAMLQRRKAA</sequence>
<feature type="region of interest" description="Disordered" evidence="2">
    <location>
        <begin position="105"/>
        <end position="124"/>
    </location>
</feature>
<keyword evidence="4" id="KW-0378">Hydrolase</keyword>
<dbReference type="Pfam" id="PF02861">
    <property type="entry name" value="Clp_N"/>
    <property type="match status" value="1"/>
</dbReference>
<dbReference type="Proteomes" id="UP001500467">
    <property type="component" value="Unassembled WGS sequence"/>
</dbReference>
<dbReference type="SUPFAM" id="SSF81923">
    <property type="entry name" value="Double Clp-N motif"/>
    <property type="match status" value="1"/>
</dbReference>
<evidence type="ECO:0000313" key="5">
    <source>
        <dbReference type="Proteomes" id="UP001500467"/>
    </source>
</evidence>